<reference evidence="6 7" key="1">
    <citation type="submission" date="2015-03" db="EMBL/GenBank/DDBJ databases">
        <title>Genome assembly of Sandaracinus amylolyticus DSM 53668.</title>
        <authorList>
            <person name="Sharma G."/>
            <person name="Subramanian S."/>
        </authorList>
    </citation>
    <scope>NUCLEOTIDE SEQUENCE [LARGE SCALE GENOMIC DNA]</scope>
    <source>
        <strain evidence="6 7">DSM 53668</strain>
    </source>
</reference>
<dbReference type="KEGG" id="samy:DB32_006508"/>
<evidence type="ECO:0000256" key="1">
    <source>
        <dbReference type="ARBA" id="ARBA00022729"/>
    </source>
</evidence>
<feature type="region of interest" description="Disordered" evidence="4">
    <location>
        <begin position="1598"/>
        <end position="1642"/>
    </location>
</feature>
<evidence type="ECO:0000256" key="2">
    <source>
        <dbReference type="ARBA" id="ARBA00022737"/>
    </source>
</evidence>
<evidence type="ECO:0000313" key="6">
    <source>
        <dbReference type="EMBL" id="AKF09359.1"/>
    </source>
</evidence>
<accession>A0A0F6SGV6</accession>
<feature type="compositionally biased region" description="Polar residues" evidence="4">
    <location>
        <begin position="1619"/>
        <end position="1638"/>
    </location>
</feature>
<feature type="domain" description="Right handed beta helix" evidence="5">
    <location>
        <begin position="163"/>
        <end position="316"/>
    </location>
</feature>
<keyword evidence="3" id="KW-1015">Disulfide bond</keyword>
<dbReference type="SMART" id="SM00710">
    <property type="entry name" value="PbH1"/>
    <property type="match status" value="15"/>
</dbReference>
<dbReference type="InterPro" id="IPR011936">
    <property type="entry name" value="Myxo_disulph_rpt"/>
</dbReference>
<dbReference type="PANTHER" id="PTHR38934">
    <property type="entry name" value="HYPHALLY REGULATED CELL WALL PROTEIN 1"/>
    <property type="match status" value="1"/>
</dbReference>
<dbReference type="PANTHER" id="PTHR38934:SF6">
    <property type="entry name" value="CHROMOSOME UNDETERMINED SCAFFOLD_176, WHOLE GENOME SHOTGUN SEQUENCE"/>
    <property type="match status" value="1"/>
</dbReference>
<dbReference type="Pfam" id="PF13948">
    <property type="entry name" value="DUF4215"/>
    <property type="match status" value="4"/>
</dbReference>
<feature type="domain" description="Right handed beta helix" evidence="5">
    <location>
        <begin position="780"/>
        <end position="935"/>
    </location>
</feature>
<keyword evidence="1" id="KW-0732">Signal</keyword>
<dbReference type="InterPro" id="IPR024038">
    <property type="entry name" value="MYXO-CTERM"/>
</dbReference>
<gene>
    <name evidence="6" type="ORF">DB32_006508</name>
</gene>
<keyword evidence="2" id="KW-0677">Repeat</keyword>
<keyword evidence="7" id="KW-1185">Reference proteome</keyword>
<dbReference type="InterPro" id="IPR012334">
    <property type="entry name" value="Pectin_lyas_fold"/>
</dbReference>
<evidence type="ECO:0000259" key="5">
    <source>
        <dbReference type="Pfam" id="PF13229"/>
    </source>
</evidence>
<feature type="compositionally biased region" description="Low complexity" evidence="4">
    <location>
        <begin position="1607"/>
        <end position="1616"/>
    </location>
</feature>
<proteinExistence type="predicted"/>
<dbReference type="EMBL" id="CP011125">
    <property type="protein sequence ID" value="AKF09359.1"/>
    <property type="molecule type" value="Genomic_DNA"/>
</dbReference>
<dbReference type="InterPro" id="IPR011050">
    <property type="entry name" value="Pectin_lyase_fold/virulence"/>
</dbReference>
<dbReference type="STRING" id="927083.DB32_006508"/>
<dbReference type="Gene3D" id="2.160.20.10">
    <property type="entry name" value="Single-stranded right-handed beta-helix, Pectin lyase-like"/>
    <property type="match status" value="3"/>
</dbReference>
<organism evidence="6 7">
    <name type="scientific">Sandaracinus amylolyticus</name>
    <dbReference type="NCBI Taxonomy" id="927083"/>
    <lineage>
        <taxon>Bacteria</taxon>
        <taxon>Pseudomonadati</taxon>
        <taxon>Myxococcota</taxon>
        <taxon>Polyangia</taxon>
        <taxon>Polyangiales</taxon>
        <taxon>Sandaracinaceae</taxon>
        <taxon>Sandaracinus</taxon>
    </lineage>
</organism>
<dbReference type="Pfam" id="PF13229">
    <property type="entry name" value="Beta_helix"/>
    <property type="match status" value="3"/>
</dbReference>
<dbReference type="Proteomes" id="UP000034883">
    <property type="component" value="Chromosome"/>
</dbReference>
<dbReference type="NCBIfam" id="TIGR03901">
    <property type="entry name" value="MYXO-CTERM"/>
    <property type="match status" value="1"/>
</dbReference>
<evidence type="ECO:0000256" key="3">
    <source>
        <dbReference type="ARBA" id="ARBA00023157"/>
    </source>
</evidence>
<name>A0A0F6SGV6_9BACT</name>
<dbReference type="InterPro" id="IPR006626">
    <property type="entry name" value="PbH1"/>
</dbReference>
<sequence length="1674" mass="169832">MIARRGGTPKADIGAASRALSREKRGRPLGELAYRSPVVGEVLVRRATSFALLFASLWLFASAASAQTTVPGGNIINQTWTPAGSPYRINGDIIVPAGSTLTIQPGVVIDVATSDGQGSGASTTRVEIIVQGSLRVEGTASSPVTIRSTGSAVGSWWGIAVQSGASEAIIRYASIEEATYGIRSSAAGSALVVADTTIHTSQYGLWLDAGAPDLQRLTVHSCSNAGVRITPGAGATLTDAVLRNNSTYGLHVEQNASSTVDTVLRRSTVNANGTYGVHVESTAGARAVRVLDSIVTNNGGFGVNRSGAGTVIEVSHSDVWNNGTNFSGSPITQSNNIASNPLFVSAPTNLRLTSNSPARFASSTGTDIGALPYTGDATAGLHGTLWVNTTLTAAGSPYTVAGDLTVAPAVVLTIEPGVTLRFANSSDAMGSGEVTTRAELRVFGRVVAAGTAEREITFESSGTSIGAWYGVRLYGTGSSTFDHVTIRRGTYGLYQSAAANHVVQRTTIHDAQYGVWVAIGGLVADSLTVHSCSNAGVRVTAGGGATLTNTVLRNNSTYGLHVEQNASSTVDTVLRQSTVNANGTYGVHVESTAGARAVRVLDSIVTNNGGFGVNRSGAGTVIEVSHSDVWNNGTNFSGSPITQSNNIASNPLFVSAPTNLRLTSNSPARFASSTGTDIGALPYGGDATAGLHGTLWVNTTLTAAGSPYTVAGDLTVAPAVVLTIEPGVTLRFANSSDVMGSGEVTTRAELRVFGRVVAAGTAESEITFESSGTSIGAWYGVRLYGTGTSTFDRVTIRRGTYGLYQSAAANHVVQRTTIHDAQYGIWIAIGTMVADAITVHSCSNAGVRVTPSGGATLTNAVLRNNSTYGLHVEQNASTTLDTLLLSSTVNANGTYGVHVESSAGARSVRVLNSIVTNNGGFGVNRSGAGTVIEVVSSDVWNNGTNFSGSPIVQSGNMSANPLFVAAPSDLRLTGSSVCVDAASVMLAPDHDRNGVARPLDGNGIGGAQFDMGAYEFPYMVMCGNGVVETGEACDSGANNGQYGHCNAGCTGLGPRCGDSATNGPEQCDDGNASNADACLSSCQLATCGDGEVRTGSEQCDDGNTSSTDACIMCQSARCGDGYVRTGTEQCDDGNTVNTDTCVGACVAARCGDGFVRAGVETCDDGNTADGDGCPSTCILAAATCGDGIVQGSEQCDDGNSVTTDGCIACQAARCGDGYVRAGVEVCDDGNTNNGDACLNSCVAARCGDGQVQAGVEACDDGNPSNTDGCLTSCAVATCGDAYTWSGVEQCDDGNASDTDACVGACVLARCGDAFVRSGVEQCDDGNTSNGDACLNSCFDARCGDGYPRAGVEACDDGNTSNDDACLNSCAAARCGDGYTRAGVEICDDGNTIDTDGCVGACQLARCGDGFVRTGTEDCDDANTSDTDACVMCNAARCGDGSVQAGVESCDDGNRVDTDACPNSCASPDCGDGIVQSGETCDDGNESNEDACLVGCAAASCGDGYVRAGVEDCDDGNAIETDACLSECEPARCGDGEVWAGMEECDDGNTSDDDACVDGCFAATCGDGFVQEGVEQCDDGDVDDGDGCSAECTIEGGGDGGIDDDAGTGDPDAGTIGEDASTNDIDGGTSDSDAGTTPPSEGGCACRVGATQTSAPWLAMVALGLVIALRRRRAR</sequence>
<dbReference type="InterPro" id="IPR039448">
    <property type="entry name" value="Beta_helix"/>
</dbReference>
<protein>
    <submittedName>
        <fullName evidence="6">Microbial collagenase secreted protein</fullName>
    </submittedName>
</protein>
<evidence type="ECO:0000256" key="4">
    <source>
        <dbReference type="SAM" id="MobiDB-lite"/>
    </source>
</evidence>
<dbReference type="SUPFAM" id="SSF51126">
    <property type="entry name" value="Pectin lyase-like"/>
    <property type="match status" value="3"/>
</dbReference>
<evidence type="ECO:0000313" key="7">
    <source>
        <dbReference type="Proteomes" id="UP000034883"/>
    </source>
</evidence>
<dbReference type="NCBIfam" id="TIGR02232">
    <property type="entry name" value="myxo_disulf_rpt"/>
    <property type="match status" value="13"/>
</dbReference>
<feature type="domain" description="Right handed beta helix" evidence="5">
    <location>
        <begin position="470"/>
        <end position="626"/>
    </location>
</feature>